<evidence type="ECO:0000259" key="4">
    <source>
        <dbReference type="PROSITE" id="PS51118"/>
    </source>
</evidence>
<dbReference type="SUPFAM" id="SSF46785">
    <property type="entry name" value="Winged helix' DNA-binding domain"/>
    <property type="match status" value="1"/>
</dbReference>
<dbReference type="Pfam" id="PF01638">
    <property type="entry name" value="HxlR"/>
    <property type="match status" value="1"/>
</dbReference>
<reference evidence="6" key="1">
    <citation type="submission" date="2017-02" db="EMBL/GenBank/DDBJ databases">
        <authorList>
            <person name="Varghese N."/>
            <person name="Submissions S."/>
        </authorList>
    </citation>
    <scope>NUCLEOTIDE SEQUENCE [LARGE SCALE GENOMIC DNA]</scope>
    <source>
        <strain evidence="6">DSM 3072</strain>
    </source>
</reference>
<protein>
    <submittedName>
        <fullName evidence="5">Transcriptional regulator, HxlR family</fullName>
    </submittedName>
</protein>
<keyword evidence="6" id="KW-1185">Reference proteome</keyword>
<accession>A0A1T4VVL0</accession>
<dbReference type="RefSeq" id="WP_031490731.1">
    <property type="nucleotide sequence ID" value="NZ_FUXX01000051.1"/>
</dbReference>
<dbReference type="PROSITE" id="PS51118">
    <property type="entry name" value="HTH_HXLR"/>
    <property type="match status" value="1"/>
</dbReference>
<evidence type="ECO:0000313" key="5">
    <source>
        <dbReference type="EMBL" id="SKA68858.1"/>
    </source>
</evidence>
<keyword evidence="2" id="KW-0238">DNA-binding</keyword>
<proteinExistence type="predicted"/>
<dbReference type="EMBL" id="FUXX01000051">
    <property type="protein sequence ID" value="SKA68858.1"/>
    <property type="molecule type" value="Genomic_DNA"/>
</dbReference>
<dbReference type="PANTHER" id="PTHR33204">
    <property type="entry name" value="TRANSCRIPTIONAL REGULATOR, MARR FAMILY"/>
    <property type="match status" value="1"/>
</dbReference>
<dbReference type="PANTHER" id="PTHR33204:SF29">
    <property type="entry name" value="TRANSCRIPTIONAL REGULATOR"/>
    <property type="match status" value="1"/>
</dbReference>
<feature type="domain" description="HTH hxlR-type" evidence="4">
    <location>
        <begin position="20"/>
        <end position="118"/>
    </location>
</feature>
<dbReference type="AlphaFoldDB" id="A0A1T4VVL0"/>
<dbReference type="InterPro" id="IPR036388">
    <property type="entry name" value="WH-like_DNA-bd_sf"/>
</dbReference>
<dbReference type="STRING" id="83771.SAMN02910357_01839"/>
<keyword evidence="3" id="KW-0804">Transcription</keyword>
<evidence type="ECO:0000256" key="3">
    <source>
        <dbReference type="ARBA" id="ARBA00023163"/>
    </source>
</evidence>
<dbReference type="InterPro" id="IPR036390">
    <property type="entry name" value="WH_DNA-bd_sf"/>
</dbReference>
<organism evidence="5 6">
    <name type="scientific">Succinivibrio dextrinosolvens DSM 3072</name>
    <dbReference type="NCBI Taxonomy" id="1123324"/>
    <lineage>
        <taxon>Bacteria</taxon>
        <taxon>Pseudomonadati</taxon>
        <taxon>Pseudomonadota</taxon>
        <taxon>Gammaproteobacteria</taxon>
        <taxon>Aeromonadales</taxon>
        <taxon>Succinivibrionaceae</taxon>
        <taxon>Succinivibrio</taxon>
    </lineage>
</organism>
<dbReference type="InterPro" id="IPR002577">
    <property type="entry name" value="HTH_HxlR"/>
</dbReference>
<sequence>MTTEGKCCKEFLYKGKKYLCSLELAMDVIGGKWKSLLIFHLRNGAMRSSALQHSLTGISNKMFTQSIRELEADGIVKREIFPVIPPKVEYSLTEKGKTLVPIMENLAKWGTSICDNKTKKKDICDSENT</sequence>
<evidence type="ECO:0000313" key="6">
    <source>
        <dbReference type="Proteomes" id="UP000242432"/>
    </source>
</evidence>
<gene>
    <name evidence="5" type="ORF">SAMN02745213_02105</name>
</gene>
<evidence type="ECO:0000256" key="2">
    <source>
        <dbReference type="ARBA" id="ARBA00023125"/>
    </source>
</evidence>
<evidence type="ECO:0000256" key="1">
    <source>
        <dbReference type="ARBA" id="ARBA00023015"/>
    </source>
</evidence>
<name>A0A1T4VVL0_9GAMM</name>
<dbReference type="Proteomes" id="UP000242432">
    <property type="component" value="Unassembled WGS sequence"/>
</dbReference>
<dbReference type="GO" id="GO:0003677">
    <property type="term" value="F:DNA binding"/>
    <property type="evidence" value="ECO:0007669"/>
    <property type="project" value="UniProtKB-KW"/>
</dbReference>
<keyword evidence="1" id="KW-0805">Transcription regulation</keyword>
<dbReference type="Gene3D" id="1.10.10.10">
    <property type="entry name" value="Winged helix-like DNA-binding domain superfamily/Winged helix DNA-binding domain"/>
    <property type="match status" value="1"/>
</dbReference>